<dbReference type="InterPro" id="IPR016754">
    <property type="entry name" value="MJ0548-like"/>
</dbReference>
<dbReference type="Proteomes" id="UP000533207">
    <property type="component" value="Unassembled WGS sequence"/>
</dbReference>
<comment type="caution">
    <text evidence="3">The sequence shown here is derived from an EMBL/GenBank/DDBJ whole genome shotgun (WGS) entry which is preliminary data.</text>
</comment>
<organism evidence="3 4">
    <name type="scientific">Methanococcus maripaludis</name>
    <name type="common">Methanococcus deltae</name>
    <dbReference type="NCBI Taxonomy" id="39152"/>
    <lineage>
        <taxon>Archaea</taxon>
        <taxon>Methanobacteriati</taxon>
        <taxon>Methanobacteriota</taxon>
        <taxon>Methanomada group</taxon>
        <taxon>Methanococci</taxon>
        <taxon>Methanococcales</taxon>
        <taxon>Methanococcaceae</taxon>
        <taxon>Methanococcus</taxon>
    </lineage>
</organism>
<dbReference type="AlphaFoldDB" id="A0A7J9PIB5"/>
<evidence type="ECO:0000313" key="3">
    <source>
        <dbReference type="EMBL" id="MBA2862973.1"/>
    </source>
</evidence>
<dbReference type="InterPro" id="IPR057377">
    <property type="entry name" value="MJ0548_C"/>
</dbReference>
<feature type="domain" description="Connectase MJ0548-like C-terminal" evidence="2">
    <location>
        <begin position="196"/>
        <end position="289"/>
    </location>
</feature>
<feature type="domain" description="Connectase MJ0548-like N-terminal" evidence="1">
    <location>
        <begin position="1"/>
        <end position="191"/>
    </location>
</feature>
<dbReference type="RefSeq" id="WP_011977398.1">
    <property type="nucleotide sequence ID" value="NZ_JACDUL010000005.1"/>
</dbReference>
<sequence length="291" mass="33285">MSVVIGYYGKNGAVIAGDKRNLLFNGIESNREKLEEIMYSGQLRTDEELLKKASEFDVKIHINDTREKVKKFGNVLSGEVLSIGRESKRRRMYLTKEKCVILDIENDQITNKSVKNGSGIVVFGNRYIKNLVESEIKKHVQKILKMSAKEISALFEKILKNIENATLSNEFEYYFVETYENNLEKVIENDLNDLFNYRKELSLKMVEMQKVMMIADKIVKIGDVGEIENGNLVLYDEFLAIDKICPEPTIYCEIGITGEFAEGDIITIDNESLKVKRTGSPVVVEKIICRK</sequence>
<dbReference type="PIRSF" id="PIRSF019262">
    <property type="entry name" value="UCP019262"/>
    <property type="match status" value="1"/>
</dbReference>
<protein>
    <submittedName>
        <fullName evidence="3">Uncharacterized protein</fullName>
    </submittedName>
</protein>
<accession>A0A7J9PIB5</accession>
<proteinExistence type="predicted"/>
<evidence type="ECO:0000313" key="4">
    <source>
        <dbReference type="Proteomes" id="UP000533207"/>
    </source>
</evidence>
<evidence type="ECO:0000259" key="1">
    <source>
        <dbReference type="Pfam" id="PF09894"/>
    </source>
</evidence>
<dbReference type="EMBL" id="JACDUL010000005">
    <property type="protein sequence ID" value="MBA2862973.1"/>
    <property type="molecule type" value="Genomic_DNA"/>
</dbReference>
<gene>
    <name evidence="3" type="ORF">HNP90_001872</name>
</gene>
<evidence type="ECO:0000259" key="2">
    <source>
        <dbReference type="Pfam" id="PF25274"/>
    </source>
</evidence>
<dbReference type="Pfam" id="PF25274">
    <property type="entry name" value="MJ0548_C"/>
    <property type="match status" value="1"/>
</dbReference>
<name>A0A7J9PIB5_METMI</name>
<dbReference type="Pfam" id="PF09894">
    <property type="entry name" value="MJ0548_N"/>
    <property type="match status" value="1"/>
</dbReference>
<reference evidence="3 4" key="1">
    <citation type="submission" date="2020-07" db="EMBL/GenBank/DDBJ databases">
        <title>Genomic Encyclopedia of Type Strains, Phase IV (KMG-V): Genome sequencing to study the core and pangenomes of soil and plant-associated prokaryotes.</title>
        <authorList>
            <person name="Whitman W."/>
        </authorList>
    </citation>
    <scope>NUCLEOTIDE SEQUENCE [LARGE SCALE GENOMIC DNA]</scope>
    <source>
        <strain evidence="3 4">C8</strain>
    </source>
</reference>
<dbReference type="InterPro" id="IPR057262">
    <property type="entry name" value="MJ0548_N"/>
</dbReference>